<comment type="similarity">
    <text evidence="3">Belongs to the RNase Z family.</text>
</comment>
<keyword evidence="13" id="KW-1185">Reference proteome</keyword>
<dbReference type="CDD" id="cd07718">
    <property type="entry name" value="RNaseZ_ELAC1_ELAC2-C-term-like_MBL-fold"/>
    <property type="match status" value="1"/>
</dbReference>
<comment type="caution">
    <text evidence="12">The sequence shown here is derived from an EMBL/GenBank/DDBJ whole genome shotgun (WGS) entry which is preliminary data.</text>
</comment>
<dbReference type="PANTHER" id="PTHR12553:SF49">
    <property type="entry name" value="ZINC PHOSPHODIESTERASE ELAC PROTEIN 2"/>
    <property type="match status" value="1"/>
</dbReference>
<evidence type="ECO:0000259" key="11">
    <source>
        <dbReference type="SMART" id="SM00849"/>
    </source>
</evidence>
<evidence type="ECO:0000256" key="3">
    <source>
        <dbReference type="ARBA" id="ARBA00007823"/>
    </source>
</evidence>
<accession>A0A5J4YKW5</accession>
<name>A0A5J4YKW5_PORPP</name>
<keyword evidence="10" id="KW-0862">Zinc</keyword>
<dbReference type="Gene3D" id="3.60.15.10">
    <property type="entry name" value="Ribonuclease Z/Hydroxyacylglutathione hydrolase-like"/>
    <property type="match status" value="2"/>
</dbReference>
<dbReference type="Pfam" id="PF12706">
    <property type="entry name" value="Lactamase_B_2"/>
    <property type="match status" value="1"/>
</dbReference>
<dbReference type="EMBL" id="VRMN01000010">
    <property type="protein sequence ID" value="KAA8492119.1"/>
    <property type="molecule type" value="Genomic_DNA"/>
</dbReference>
<evidence type="ECO:0000256" key="2">
    <source>
        <dbReference type="ARBA" id="ARBA00001947"/>
    </source>
</evidence>
<evidence type="ECO:0000313" key="12">
    <source>
        <dbReference type="EMBL" id="KAA8492119.1"/>
    </source>
</evidence>
<evidence type="ECO:0000256" key="7">
    <source>
        <dbReference type="ARBA" id="ARBA00022723"/>
    </source>
</evidence>
<reference evidence="13" key="1">
    <citation type="journal article" date="2019" name="Nat. Commun.">
        <title>Expansion of phycobilisome linker gene families in mesophilic red algae.</title>
        <authorList>
            <person name="Lee J."/>
            <person name="Kim D."/>
            <person name="Bhattacharya D."/>
            <person name="Yoon H.S."/>
        </authorList>
    </citation>
    <scope>NUCLEOTIDE SEQUENCE [LARGE SCALE GENOMIC DNA]</scope>
    <source>
        <strain evidence="13">CCMP 1328</strain>
    </source>
</reference>
<evidence type="ECO:0000256" key="4">
    <source>
        <dbReference type="ARBA" id="ARBA00012477"/>
    </source>
</evidence>
<keyword evidence="8" id="KW-0255">Endonuclease</keyword>
<dbReference type="Proteomes" id="UP000324585">
    <property type="component" value="Unassembled WGS sequence"/>
</dbReference>
<evidence type="ECO:0000256" key="1">
    <source>
        <dbReference type="ARBA" id="ARBA00000402"/>
    </source>
</evidence>
<evidence type="ECO:0000256" key="5">
    <source>
        <dbReference type="ARBA" id="ARBA00022694"/>
    </source>
</evidence>
<evidence type="ECO:0000256" key="10">
    <source>
        <dbReference type="ARBA" id="ARBA00022833"/>
    </source>
</evidence>
<dbReference type="GO" id="GO:1990180">
    <property type="term" value="P:mitochondrial tRNA 3'-end processing"/>
    <property type="evidence" value="ECO:0007669"/>
    <property type="project" value="TreeGrafter"/>
</dbReference>
<comment type="catalytic activity">
    <reaction evidence="1">
        <text>Endonucleolytic cleavage of RNA, removing extra 3' nucleotides from tRNA precursor, generating 3' termini of tRNAs. A 3'-hydroxy group is left at the tRNA terminus and a 5'-phosphoryl group is left at the trailer molecule.</text>
        <dbReference type="EC" id="3.1.26.11"/>
    </reaction>
</comment>
<protein>
    <recommendedName>
        <fullName evidence="4">ribonuclease Z</fullName>
        <ecNumber evidence="4">3.1.26.11</ecNumber>
    </recommendedName>
</protein>
<dbReference type="PANTHER" id="PTHR12553">
    <property type="entry name" value="ZINC PHOSPHODIESTERASE ELAC PROTEIN 2"/>
    <property type="match status" value="1"/>
</dbReference>
<comment type="cofactor">
    <cofactor evidence="2">
        <name>Zn(2+)</name>
        <dbReference type="ChEBI" id="CHEBI:29105"/>
    </cofactor>
</comment>
<organism evidence="12 13">
    <name type="scientific">Porphyridium purpureum</name>
    <name type="common">Red alga</name>
    <name type="synonym">Porphyridium cruentum</name>
    <dbReference type="NCBI Taxonomy" id="35688"/>
    <lineage>
        <taxon>Eukaryota</taxon>
        <taxon>Rhodophyta</taxon>
        <taxon>Bangiophyceae</taxon>
        <taxon>Porphyridiales</taxon>
        <taxon>Porphyridiaceae</taxon>
        <taxon>Porphyridium</taxon>
    </lineage>
</organism>
<keyword evidence="5" id="KW-0819">tRNA processing</keyword>
<dbReference type="Pfam" id="PF13691">
    <property type="entry name" value="Lactamase_B_4"/>
    <property type="match status" value="1"/>
</dbReference>
<dbReference type="InterPro" id="IPR027794">
    <property type="entry name" value="tRNase_Z_dom"/>
</dbReference>
<proteinExistence type="inferred from homology"/>
<dbReference type="SUPFAM" id="SSF56281">
    <property type="entry name" value="Metallo-hydrolase/oxidoreductase"/>
    <property type="match status" value="2"/>
</dbReference>
<gene>
    <name evidence="12" type="ORF">FVE85_3557</name>
</gene>
<dbReference type="InterPro" id="IPR047151">
    <property type="entry name" value="RNZ2-like"/>
</dbReference>
<dbReference type="OMA" id="INYICQL"/>
<dbReference type="AlphaFoldDB" id="A0A5J4YKW5"/>
<keyword evidence="6" id="KW-0540">Nuclease</keyword>
<dbReference type="OrthoDB" id="527344at2759"/>
<dbReference type="GO" id="GO:0005739">
    <property type="term" value="C:mitochondrion"/>
    <property type="evidence" value="ECO:0007669"/>
    <property type="project" value="TreeGrafter"/>
</dbReference>
<evidence type="ECO:0000256" key="9">
    <source>
        <dbReference type="ARBA" id="ARBA00022801"/>
    </source>
</evidence>
<evidence type="ECO:0000256" key="8">
    <source>
        <dbReference type="ARBA" id="ARBA00022759"/>
    </source>
</evidence>
<sequence length="778" mass="85710">MKGFLEVLGVDSLDTYGSLLLFFDEERYLFECGDGTQRLCSEYKVKVAHPRMRNIFLSTNTAQSLGGLFGMLLTLADAGKTQLAITAPSGIQQLFKASKPFIYRPSLKLDITEVDAPHQNTLPQLVSQDDLVSVFAVPLMSDQEPHILKAGSTPFVVSYICRACDMPGKFDAEAAQRLGIPPGPTYGRLKRGESVVLASGEVVTPQMVMSESISGSVILFARVPSVDYVQNFVAHDGLSPIALCKDERRARFVCVVHMAPREVLQDERYRAWCQALEASPLTSRVQHIGLHQSLGVGDRLSFHAQAQDTYKLHRALGLPFFPLPAGSLSSDHMRSVEAHAAALSHSSIRFDPPDLSAMSESRRSCNEALQALLGVPDVVLAETKLRLNLAPVTAVGLVYNETASLSMCADMLNDIEAEVHAVLPTPTAEKTSLGVDASEAVPHVMAPVANKFAHMGDRECEITFLGTAAAIPGKHRNVSAILLNMFERGAVLLDCGEGTLGQLTRSKGQQRADEILRRLKAVWISHMHADHHLGLLHVLSRCSQPQLGRTKPVMVLGPRPLQNWLASYSKFCENVSYLYFDNQIFVEPQQPSANYFPEHLGLRVRCVEVDHCSLSYGLVLDDCVHDWRLVYSGDTRPCRALAEAGKDALIAIHEATLENDMAQEAREKMHCTTSEAIDICVHDMNAYRTILTHFSQRYPRVPALKDSTELLKHQSVALAFDFMVVNFKDLDALPRLLHALPALFPDDEDGSICENNTLSNQELLQQSQLTDHTAGTKT</sequence>
<dbReference type="SMART" id="SM00849">
    <property type="entry name" value="Lactamase_B"/>
    <property type="match status" value="1"/>
</dbReference>
<evidence type="ECO:0000256" key="6">
    <source>
        <dbReference type="ARBA" id="ARBA00022722"/>
    </source>
</evidence>
<keyword evidence="9" id="KW-0378">Hydrolase</keyword>
<evidence type="ECO:0000313" key="13">
    <source>
        <dbReference type="Proteomes" id="UP000324585"/>
    </source>
</evidence>
<dbReference type="GO" id="GO:0042781">
    <property type="term" value="F:3'-tRNA processing endoribonuclease activity"/>
    <property type="evidence" value="ECO:0007669"/>
    <property type="project" value="UniProtKB-EC"/>
</dbReference>
<dbReference type="EC" id="3.1.26.11" evidence="4"/>
<dbReference type="InterPro" id="IPR036866">
    <property type="entry name" value="RibonucZ/Hydroxyglut_hydro"/>
</dbReference>
<dbReference type="InterPro" id="IPR001279">
    <property type="entry name" value="Metallo-B-lactamas"/>
</dbReference>
<dbReference type="GO" id="GO:0046872">
    <property type="term" value="F:metal ion binding"/>
    <property type="evidence" value="ECO:0007669"/>
    <property type="project" value="UniProtKB-KW"/>
</dbReference>
<feature type="domain" description="Metallo-beta-lactamase" evidence="11">
    <location>
        <begin position="477"/>
        <end position="682"/>
    </location>
</feature>
<keyword evidence="7" id="KW-0479">Metal-binding</keyword>